<evidence type="ECO:0000313" key="2">
    <source>
        <dbReference type="Proteomes" id="UP000321764"/>
    </source>
</evidence>
<accession>A0A5C8ZCI2</accession>
<protein>
    <submittedName>
        <fullName evidence="1">Uncharacterized protein</fullName>
    </submittedName>
</protein>
<gene>
    <name evidence="1" type="ORF">FME95_10165</name>
</gene>
<organism evidence="1 2">
    <name type="scientific">Reinekea thalattae</name>
    <dbReference type="NCBI Taxonomy" id="2593301"/>
    <lineage>
        <taxon>Bacteria</taxon>
        <taxon>Pseudomonadati</taxon>
        <taxon>Pseudomonadota</taxon>
        <taxon>Gammaproteobacteria</taxon>
        <taxon>Oceanospirillales</taxon>
        <taxon>Saccharospirillaceae</taxon>
        <taxon>Reinekea</taxon>
    </lineage>
</organism>
<dbReference type="OrthoDB" id="6103794at2"/>
<keyword evidence="2" id="KW-1185">Reference proteome</keyword>
<dbReference type="AlphaFoldDB" id="A0A5C8ZCI2"/>
<comment type="caution">
    <text evidence="1">The sequence shown here is derived from an EMBL/GenBank/DDBJ whole genome shotgun (WGS) entry which is preliminary data.</text>
</comment>
<evidence type="ECO:0000313" key="1">
    <source>
        <dbReference type="EMBL" id="TXR54873.1"/>
    </source>
</evidence>
<name>A0A5C8ZCI2_9GAMM</name>
<dbReference type="Proteomes" id="UP000321764">
    <property type="component" value="Unassembled WGS sequence"/>
</dbReference>
<reference evidence="1 2" key="1">
    <citation type="submission" date="2019-07" db="EMBL/GenBank/DDBJ databases">
        <title>Reinekea sp. strain SSH23 genome sequencing and assembly.</title>
        <authorList>
            <person name="Kim I."/>
        </authorList>
    </citation>
    <scope>NUCLEOTIDE SEQUENCE [LARGE SCALE GENOMIC DNA]</scope>
    <source>
        <strain evidence="1 2">SSH23</strain>
    </source>
</reference>
<dbReference type="RefSeq" id="WP_147714272.1">
    <property type="nucleotide sequence ID" value="NZ_VKAD01000001.1"/>
</dbReference>
<dbReference type="EMBL" id="VKAD01000001">
    <property type="protein sequence ID" value="TXR54873.1"/>
    <property type="molecule type" value="Genomic_DNA"/>
</dbReference>
<proteinExistence type="predicted"/>
<sequence length="145" mass="16563">MDKKQLAQDAIALVAPAIENLFNTGKRNLCHIVVMNPEYMPWEKDFDDAILLEYSFGNPSEWELDFVGMAKAKALQSWRHRVPNAQLQHTHPASLREDDLKFYGSYVYGDIVVSCSGLEQHFDVLISSWVAHAMEQLAIHDRETS</sequence>